<comment type="caution">
    <text evidence="14">The sequence shown here is derived from an EMBL/GenBank/DDBJ whole genome shotgun (WGS) entry which is preliminary data.</text>
</comment>
<evidence type="ECO:0000256" key="2">
    <source>
        <dbReference type="ARBA" id="ARBA00012543"/>
    </source>
</evidence>
<dbReference type="InterPro" id="IPR029044">
    <property type="entry name" value="Nucleotide-diphossugar_trans"/>
</dbReference>
<dbReference type="PANTHER" id="PTHR22914:SF9">
    <property type="entry name" value="CHITIN SYNTHASE 1"/>
    <property type="match status" value="1"/>
</dbReference>
<dbReference type="EMBL" id="MCGE01000008">
    <property type="protein sequence ID" value="ORZ18572.1"/>
    <property type="molecule type" value="Genomic_DNA"/>
</dbReference>
<reference evidence="14 15" key="1">
    <citation type="submission" date="2016-07" db="EMBL/GenBank/DDBJ databases">
        <title>Pervasive Adenine N6-methylation of Active Genes in Fungi.</title>
        <authorList>
            <consortium name="DOE Joint Genome Institute"/>
            <person name="Mondo S.J."/>
            <person name="Dannebaum R.O."/>
            <person name="Kuo R.C."/>
            <person name="Labutti K."/>
            <person name="Haridas S."/>
            <person name="Kuo A."/>
            <person name="Salamov A."/>
            <person name="Ahrendt S.R."/>
            <person name="Lipzen A."/>
            <person name="Sullivan W."/>
            <person name="Andreopoulos W.B."/>
            <person name="Clum A."/>
            <person name="Lindquist E."/>
            <person name="Daum C."/>
            <person name="Ramamoorthy G.K."/>
            <person name="Gryganskyi A."/>
            <person name="Culley D."/>
            <person name="Magnuson J.K."/>
            <person name="James T.Y."/>
            <person name="O'Malley M.A."/>
            <person name="Stajich J.E."/>
            <person name="Spatafora J.W."/>
            <person name="Visel A."/>
            <person name="Grigoriev I.V."/>
        </authorList>
    </citation>
    <scope>NUCLEOTIDE SEQUENCE [LARGE SCALE GENOMIC DNA]</scope>
    <source>
        <strain evidence="14 15">NRRL 1336</strain>
    </source>
</reference>
<keyword evidence="3 11" id="KW-1003">Cell membrane</keyword>
<evidence type="ECO:0000256" key="12">
    <source>
        <dbReference type="SAM" id="MobiDB-lite"/>
    </source>
</evidence>
<evidence type="ECO:0000256" key="5">
    <source>
        <dbReference type="ARBA" id="ARBA00022679"/>
    </source>
</evidence>
<comment type="similarity">
    <text evidence="11">Belongs to the chitin synthase family.</text>
</comment>
<accession>A0A1X2IL92</accession>
<feature type="transmembrane region" description="Helical" evidence="11">
    <location>
        <begin position="563"/>
        <end position="582"/>
    </location>
</feature>
<dbReference type="GO" id="GO:0004100">
    <property type="term" value="F:chitin synthase activity"/>
    <property type="evidence" value="ECO:0007669"/>
    <property type="project" value="UniProtKB-UniRule"/>
</dbReference>
<feature type="region of interest" description="Disordered" evidence="12">
    <location>
        <begin position="105"/>
        <end position="151"/>
    </location>
</feature>
<dbReference type="GO" id="GO:0006031">
    <property type="term" value="P:chitin biosynthetic process"/>
    <property type="evidence" value="ECO:0007669"/>
    <property type="project" value="UniProtKB-UniRule"/>
</dbReference>
<keyword evidence="8 11" id="KW-0472">Membrane</keyword>
<evidence type="ECO:0000256" key="1">
    <source>
        <dbReference type="ARBA" id="ARBA00004651"/>
    </source>
</evidence>
<dbReference type="STRING" id="90262.A0A1X2IL92"/>
<evidence type="ECO:0000256" key="7">
    <source>
        <dbReference type="ARBA" id="ARBA00022989"/>
    </source>
</evidence>
<evidence type="ECO:0000256" key="9">
    <source>
        <dbReference type="ARBA" id="ARBA00023316"/>
    </source>
</evidence>
<dbReference type="Proteomes" id="UP000193560">
    <property type="component" value="Unassembled WGS sequence"/>
</dbReference>
<protein>
    <recommendedName>
        <fullName evidence="2 11">Chitin synthase</fullName>
        <ecNumber evidence="2 11">2.4.1.16</ecNumber>
    </recommendedName>
</protein>
<comment type="subcellular location">
    <subcellularLocation>
        <location evidence="1 11">Cell membrane</location>
        <topology evidence="1 11">Multi-pass membrane protein</topology>
    </subcellularLocation>
</comment>
<keyword evidence="6 11" id="KW-0812">Transmembrane</keyword>
<feature type="transmembrane region" description="Helical" evidence="11">
    <location>
        <begin position="719"/>
        <end position="738"/>
    </location>
</feature>
<dbReference type="PANTHER" id="PTHR22914">
    <property type="entry name" value="CHITIN SYNTHASE"/>
    <property type="match status" value="1"/>
</dbReference>
<dbReference type="SUPFAM" id="SSF53448">
    <property type="entry name" value="Nucleotide-diphospho-sugar transferases"/>
    <property type="match status" value="1"/>
</dbReference>
<dbReference type="OrthoDB" id="26569at2759"/>
<evidence type="ECO:0000256" key="8">
    <source>
        <dbReference type="ARBA" id="ARBA00023136"/>
    </source>
</evidence>
<organism evidence="14 15">
    <name type="scientific">Absidia repens</name>
    <dbReference type="NCBI Taxonomy" id="90262"/>
    <lineage>
        <taxon>Eukaryota</taxon>
        <taxon>Fungi</taxon>
        <taxon>Fungi incertae sedis</taxon>
        <taxon>Mucoromycota</taxon>
        <taxon>Mucoromycotina</taxon>
        <taxon>Mucoromycetes</taxon>
        <taxon>Mucorales</taxon>
        <taxon>Cunninghamellaceae</taxon>
        <taxon>Absidia</taxon>
    </lineage>
</organism>
<feature type="compositionally biased region" description="Basic and acidic residues" evidence="12">
    <location>
        <begin position="105"/>
        <end position="116"/>
    </location>
</feature>
<feature type="compositionally biased region" description="Pro residues" evidence="12">
    <location>
        <begin position="7"/>
        <end position="17"/>
    </location>
</feature>
<feature type="transmembrane region" description="Helical" evidence="11">
    <location>
        <begin position="641"/>
        <end position="660"/>
    </location>
</feature>
<evidence type="ECO:0000256" key="3">
    <source>
        <dbReference type="ARBA" id="ARBA00022475"/>
    </source>
</evidence>
<feature type="transmembrane region" description="Helical" evidence="11">
    <location>
        <begin position="594"/>
        <end position="621"/>
    </location>
</feature>
<dbReference type="AlphaFoldDB" id="A0A1X2IL92"/>
<dbReference type="EC" id="2.4.1.16" evidence="2 11"/>
<dbReference type="GO" id="GO:0071555">
    <property type="term" value="P:cell wall organization"/>
    <property type="evidence" value="ECO:0007669"/>
    <property type="project" value="UniProtKB-KW"/>
</dbReference>
<evidence type="ECO:0000313" key="15">
    <source>
        <dbReference type="Proteomes" id="UP000193560"/>
    </source>
</evidence>
<evidence type="ECO:0000256" key="10">
    <source>
        <dbReference type="ARBA" id="ARBA00024009"/>
    </source>
</evidence>
<evidence type="ECO:0000256" key="11">
    <source>
        <dbReference type="RuleBase" id="RU366040"/>
    </source>
</evidence>
<feature type="domain" description="Chitin synthase N-terminal" evidence="13">
    <location>
        <begin position="184"/>
        <end position="247"/>
    </location>
</feature>
<comment type="function">
    <text evidence="10 11">Polymerizes chitin, a structural polymer of the cell wall and septum, by transferring the sugar moiety of UDP-GlcNAc to the non-reducing end of the growing chitin polymer.</text>
</comment>
<proteinExistence type="inferred from homology"/>
<evidence type="ECO:0000256" key="4">
    <source>
        <dbReference type="ARBA" id="ARBA00022676"/>
    </source>
</evidence>
<feature type="region of interest" description="Disordered" evidence="12">
    <location>
        <begin position="1"/>
        <end position="86"/>
    </location>
</feature>
<dbReference type="InterPro" id="IPR004835">
    <property type="entry name" value="Chitin_synth"/>
</dbReference>
<evidence type="ECO:0000259" key="13">
    <source>
        <dbReference type="Pfam" id="PF08407"/>
    </source>
</evidence>
<dbReference type="InterPro" id="IPR013616">
    <property type="entry name" value="Chitin_synth_N"/>
</dbReference>
<keyword evidence="15" id="KW-1185">Reference proteome</keyword>
<gene>
    <name evidence="14" type="ORF">BCR42DRAFT_411180</name>
</gene>
<dbReference type="GO" id="GO:0030428">
    <property type="term" value="C:cell septum"/>
    <property type="evidence" value="ECO:0007669"/>
    <property type="project" value="TreeGrafter"/>
</dbReference>
<keyword evidence="9 11" id="KW-0961">Cell wall biogenesis/degradation</keyword>
<feature type="compositionally biased region" description="Low complexity" evidence="12">
    <location>
        <begin position="43"/>
        <end position="52"/>
    </location>
</feature>
<dbReference type="GO" id="GO:0005886">
    <property type="term" value="C:plasma membrane"/>
    <property type="evidence" value="ECO:0007669"/>
    <property type="project" value="UniProtKB-SubCell"/>
</dbReference>
<comment type="catalytic activity">
    <reaction evidence="11">
        <text>[(1-&gt;4)-N-acetyl-beta-D-glucosaminyl](n) + UDP-N-acetyl-alpha-D-glucosamine = [(1-&gt;4)-N-acetyl-beta-D-glucosaminyl](n+1) + UDP + H(+)</text>
        <dbReference type="Rhea" id="RHEA:16637"/>
        <dbReference type="Rhea" id="RHEA-COMP:9593"/>
        <dbReference type="Rhea" id="RHEA-COMP:9595"/>
        <dbReference type="ChEBI" id="CHEBI:15378"/>
        <dbReference type="ChEBI" id="CHEBI:17029"/>
        <dbReference type="ChEBI" id="CHEBI:57705"/>
        <dbReference type="ChEBI" id="CHEBI:58223"/>
        <dbReference type="EC" id="2.4.1.16"/>
    </reaction>
</comment>
<dbReference type="Pfam" id="PF01644">
    <property type="entry name" value="Chitin_synth_1"/>
    <property type="match status" value="1"/>
</dbReference>
<feature type="transmembrane region" description="Helical" evidence="11">
    <location>
        <begin position="672"/>
        <end position="699"/>
    </location>
</feature>
<sequence>MRSSIFTPPPPAPPLHMPHPGDHQQQEQSDAGLHMPQPDEHQQQYQQQQQQQDSPLLMPQPGDYHDPPPPTIQVEPPLHIMRPPAPCNNIDGPATYYPLYDTNYRDRYTNNEDHQTRNQHPAAFPTPYDQPFQPRQQYHYHQQQQSQQQHAYQNHLEPDMVMMPIRISPTPHLAPRRQRRRYNTTKRIKLTEGNLVLDCPVPDQYLASVPMRDRKEFTHMRYTAVTNDPSDFAKYTLRQALMGRQTELFICITMYNEDEVLLSRTLYGVMKNISHLCQRNKSKTWGAESWEKVVVCIISDGREKVHPRVFDMLSALGVYQEGVAKNIVDYKPVQAHLYEYTTQLSMDPDMKFKTAEKKIVPTQIILCIKEKNQRKINSHRWFFQALCPIVQPNVCMLFDVGTRPGPHSIYKLWKTFDLHANCAGAAGEVRAMTGRAGVYLLNPLVASQNFEYKISNILDKPLESVLGYIQVLPGAFSAYRYSALLNDVNGLGPLQKYFMGEVLHGEDAGIFEANMYLAEDRILCYELVAKKHAKWILHYVSGAYGETDVPNSVPEFLSQRRRWLNGSFFAGVYALFHWGKIFKTDHSTGRKLLLLIELIYLSVQWLFSWFALGNFFLSFYILTRSLSTMESPPFSQKAASIIHIILVYIYAILLVTLFLLSLGNRPQGSKGAYTAIIIFFAMLMGYVIFASIWIAYQGIRAAATNADTSLLDSGPFRDIMLSLAATFAIYLVSSLLFLDPWHMVTSFVQYIFMTPSYINILNSFAFCNTHDVSWGTKDIDTVAIDLGVVEVKQGQATAEVAILEKKDVGELYVEACHNLQQKAKEERQRRDPKTKQEDYYRSFRTKLVVCWLITNLVLVALICSADNAGYLGSFDTKTNYYMTVILWMVVLLAAVRFLGSCTYLVLKLFTG</sequence>
<keyword evidence="5 11" id="KW-0808">Transferase</keyword>
<dbReference type="Pfam" id="PF08407">
    <property type="entry name" value="Chitin_synth_1N"/>
    <property type="match status" value="1"/>
</dbReference>
<evidence type="ECO:0000313" key="14">
    <source>
        <dbReference type="EMBL" id="ORZ18572.1"/>
    </source>
</evidence>
<name>A0A1X2IL92_9FUNG</name>
<dbReference type="CDD" id="cd04190">
    <property type="entry name" value="Chitin_synth_C"/>
    <property type="match status" value="1"/>
</dbReference>
<feature type="compositionally biased region" description="Low complexity" evidence="12">
    <location>
        <begin position="136"/>
        <end position="151"/>
    </location>
</feature>
<keyword evidence="7 11" id="KW-1133">Transmembrane helix</keyword>
<feature type="transmembrane region" description="Helical" evidence="11">
    <location>
        <begin position="847"/>
        <end position="868"/>
    </location>
</feature>
<feature type="transmembrane region" description="Helical" evidence="11">
    <location>
        <begin position="880"/>
        <end position="906"/>
    </location>
</feature>
<evidence type="ECO:0000256" key="6">
    <source>
        <dbReference type="ARBA" id="ARBA00022692"/>
    </source>
</evidence>
<keyword evidence="4 11" id="KW-0328">Glycosyltransferase</keyword>